<keyword evidence="3" id="KW-1185">Reference proteome</keyword>
<evidence type="ECO:0008006" key="4">
    <source>
        <dbReference type="Google" id="ProtNLM"/>
    </source>
</evidence>
<feature type="compositionally biased region" description="Low complexity" evidence="1">
    <location>
        <begin position="233"/>
        <end position="253"/>
    </location>
</feature>
<accession>A0ABY8UCG7</accession>
<organism evidence="2 3">
    <name type="scientific">Tetradesmus obliquus</name>
    <name type="common">Green alga</name>
    <name type="synonym">Acutodesmus obliquus</name>
    <dbReference type="NCBI Taxonomy" id="3088"/>
    <lineage>
        <taxon>Eukaryota</taxon>
        <taxon>Viridiplantae</taxon>
        <taxon>Chlorophyta</taxon>
        <taxon>core chlorophytes</taxon>
        <taxon>Chlorophyceae</taxon>
        <taxon>CS clade</taxon>
        <taxon>Sphaeropleales</taxon>
        <taxon>Scenedesmaceae</taxon>
        <taxon>Tetradesmus</taxon>
    </lineage>
</organism>
<proteinExistence type="predicted"/>
<dbReference type="EMBL" id="CP126217">
    <property type="protein sequence ID" value="WIA19153.1"/>
    <property type="molecule type" value="Genomic_DNA"/>
</dbReference>
<feature type="compositionally biased region" description="Low complexity" evidence="1">
    <location>
        <begin position="316"/>
        <end position="336"/>
    </location>
</feature>
<feature type="compositionally biased region" description="Polar residues" evidence="1">
    <location>
        <begin position="270"/>
        <end position="286"/>
    </location>
</feature>
<sequence>MPARFVFWATPAPWTIESAVQLGGLCAEGITTKQLLVSTISEEVLQAPTTTTTTTTTIDTPSRKSSPFCSTSASAASTSDAKLSAQNNATSTACGAPTASLRTGGESSTSAVAHTRNTHLTVIGSINSGKTSLMESLTMNFELNQAAYSNKTAYNNRKGRYISSDDITVDEGPGTNANSTTTPIDATTTTTATNKNTTTTTNTRPTTTPTVNTTVTNIKNTIINTKNTITNTNTNTKNTITNTNTNTNSKPIIAMRPSDDLQPGHEEDQQGSSTTPANGATTQKNAQATLPKALVERANEYLTDYSKRTAARKAHNNTSSATDSRSSNSSGKSVNSTQALLEELDIFLEHGKEMIAARLPKSV</sequence>
<protein>
    <recommendedName>
        <fullName evidence="4">G domain-containing protein</fullName>
    </recommendedName>
</protein>
<feature type="region of interest" description="Disordered" evidence="1">
    <location>
        <begin position="49"/>
        <end position="71"/>
    </location>
</feature>
<feature type="compositionally biased region" description="Basic and acidic residues" evidence="1">
    <location>
        <begin position="257"/>
        <end position="268"/>
    </location>
</feature>
<evidence type="ECO:0000313" key="2">
    <source>
        <dbReference type="EMBL" id="WIA19153.1"/>
    </source>
</evidence>
<feature type="compositionally biased region" description="Low complexity" evidence="1">
    <location>
        <begin position="178"/>
        <end position="212"/>
    </location>
</feature>
<reference evidence="2 3" key="1">
    <citation type="submission" date="2023-05" db="EMBL/GenBank/DDBJ databases">
        <title>A 100% complete, gapless, phased diploid assembly of the Scenedesmus obliquus UTEX 3031 genome.</title>
        <authorList>
            <person name="Biondi T.C."/>
            <person name="Hanschen E.R."/>
            <person name="Kwon T."/>
            <person name="Eng W."/>
            <person name="Kruse C.P.S."/>
            <person name="Koehler S.I."/>
            <person name="Kunde Y."/>
            <person name="Gleasner C.D."/>
            <person name="You Mak K.T."/>
            <person name="Polle J."/>
            <person name="Hovde B.T."/>
            <person name="Starkenburg S.R."/>
        </authorList>
    </citation>
    <scope>NUCLEOTIDE SEQUENCE [LARGE SCALE GENOMIC DNA]</scope>
    <source>
        <strain evidence="2 3">DOE0152z</strain>
    </source>
</reference>
<gene>
    <name evidence="2" type="ORF">OEZ85_003801</name>
</gene>
<evidence type="ECO:0000313" key="3">
    <source>
        <dbReference type="Proteomes" id="UP001244341"/>
    </source>
</evidence>
<name>A0ABY8UCG7_TETOB</name>
<feature type="region of interest" description="Disordered" evidence="1">
    <location>
        <begin position="233"/>
        <end position="286"/>
    </location>
</feature>
<feature type="region of interest" description="Disordered" evidence="1">
    <location>
        <begin position="306"/>
        <end position="336"/>
    </location>
</feature>
<feature type="region of interest" description="Disordered" evidence="1">
    <location>
        <begin position="165"/>
        <end position="212"/>
    </location>
</feature>
<dbReference type="Proteomes" id="UP001244341">
    <property type="component" value="Chromosome 10b"/>
</dbReference>
<evidence type="ECO:0000256" key="1">
    <source>
        <dbReference type="SAM" id="MobiDB-lite"/>
    </source>
</evidence>
<feature type="region of interest" description="Disordered" evidence="1">
    <location>
        <begin position="84"/>
        <end position="106"/>
    </location>
</feature>